<organism evidence="1 2">
    <name type="scientific">Orenia metallireducens</name>
    <dbReference type="NCBI Taxonomy" id="1413210"/>
    <lineage>
        <taxon>Bacteria</taxon>
        <taxon>Bacillati</taxon>
        <taxon>Bacillota</taxon>
        <taxon>Clostridia</taxon>
        <taxon>Halanaerobiales</taxon>
        <taxon>Halobacteroidaceae</taxon>
        <taxon>Orenia</taxon>
    </lineage>
</organism>
<gene>
    <name evidence="1" type="ORF">U472_00370</name>
</gene>
<dbReference type="OrthoDB" id="10015679at2"/>
<dbReference type="Proteomes" id="UP000093514">
    <property type="component" value="Unassembled WGS sequence"/>
</dbReference>
<accession>A0A1C0ADC8</accession>
<evidence type="ECO:0000313" key="2">
    <source>
        <dbReference type="Proteomes" id="UP000093514"/>
    </source>
</evidence>
<evidence type="ECO:0000313" key="1">
    <source>
        <dbReference type="EMBL" id="OCL28645.1"/>
    </source>
</evidence>
<sequence>MIELYPCYPKSMTEISQLNRIEEELEELQYTANTPTEKVEEALDVMQTARGYIDIVCKKYNLELIEVLESHYQKLEDRQKEWAEKELRKECRYIEGYCSYCGGCNAES</sequence>
<reference evidence="2" key="1">
    <citation type="submission" date="2016-07" db="EMBL/GenBank/DDBJ databases">
        <authorList>
            <person name="Florea S."/>
            <person name="Webb J.S."/>
            <person name="Jaromczyk J."/>
            <person name="Schardl C.L."/>
        </authorList>
    </citation>
    <scope>NUCLEOTIDE SEQUENCE [LARGE SCALE GENOMIC DNA]</scope>
    <source>
        <strain evidence="2">Z6</strain>
    </source>
</reference>
<dbReference type="RefSeq" id="WP_068714380.1">
    <property type="nucleotide sequence ID" value="NZ_LWDV01000003.1"/>
</dbReference>
<reference evidence="1 2" key="2">
    <citation type="submission" date="2016-08" db="EMBL/GenBank/DDBJ databases">
        <title>Orenia metallireducens sp. nov. strain Z6, a Novel Metal-reducing Firmicute from the Deep Subsurface.</title>
        <authorList>
            <person name="Maxim B.I."/>
            <person name="Kenneth K."/>
            <person name="Flynn T.M."/>
            <person name="Oloughlin E.J."/>
            <person name="Locke R.A."/>
            <person name="Weber J.R."/>
            <person name="Egan S.M."/>
            <person name="Mackie R.I."/>
            <person name="Cann I.K."/>
        </authorList>
    </citation>
    <scope>NUCLEOTIDE SEQUENCE [LARGE SCALE GENOMIC DNA]</scope>
    <source>
        <strain evidence="1 2">Z6</strain>
    </source>
</reference>
<keyword evidence="2" id="KW-1185">Reference proteome</keyword>
<dbReference type="AlphaFoldDB" id="A0A1C0ADC8"/>
<name>A0A1C0ADC8_9FIRM</name>
<proteinExistence type="predicted"/>
<dbReference type="EMBL" id="LWDV01000003">
    <property type="protein sequence ID" value="OCL28645.1"/>
    <property type="molecule type" value="Genomic_DNA"/>
</dbReference>
<comment type="caution">
    <text evidence="1">The sequence shown here is derived from an EMBL/GenBank/DDBJ whole genome shotgun (WGS) entry which is preliminary data.</text>
</comment>
<protein>
    <submittedName>
        <fullName evidence="1">Uncharacterized protein</fullName>
    </submittedName>
</protein>